<accession>U3A2Q8</accession>
<feature type="compositionally biased region" description="Acidic residues" evidence="1">
    <location>
        <begin position="33"/>
        <end position="44"/>
    </location>
</feature>
<feature type="compositionally biased region" description="Basic and acidic residues" evidence="1">
    <location>
        <begin position="20"/>
        <end position="32"/>
    </location>
</feature>
<evidence type="ECO:0000313" key="2">
    <source>
        <dbReference type="EMBL" id="GAD51924.1"/>
    </source>
</evidence>
<evidence type="ECO:0000256" key="1">
    <source>
        <dbReference type="SAM" id="MobiDB-lite"/>
    </source>
</evidence>
<dbReference type="Pfam" id="PF26396">
    <property type="entry name" value="HacaP"/>
    <property type="match status" value="1"/>
</dbReference>
<dbReference type="RefSeq" id="WP_020220946.1">
    <property type="nucleotide sequence ID" value="NZ_BANO01000020.1"/>
</dbReference>
<name>U3A2Q8_9EURY</name>
<feature type="compositionally biased region" description="Basic and acidic residues" evidence="1">
    <location>
        <begin position="1"/>
        <end position="12"/>
    </location>
</feature>
<feature type="region of interest" description="Disordered" evidence="1">
    <location>
        <begin position="1"/>
        <end position="50"/>
    </location>
</feature>
<organism evidence="2 3">
    <name type="scientific">Halarchaeum acidiphilum MH1-52-1</name>
    <dbReference type="NCBI Taxonomy" id="1261545"/>
    <lineage>
        <taxon>Archaea</taxon>
        <taxon>Methanobacteriati</taxon>
        <taxon>Methanobacteriota</taxon>
        <taxon>Stenosarchaea group</taxon>
        <taxon>Halobacteria</taxon>
        <taxon>Halobacteriales</taxon>
        <taxon>Halobacteriaceae</taxon>
    </lineage>
</organism>
<sequence length="50" mass="5883">MGDTKRGRERKGMGKRQQRREREVYRELRADDEPPEPLVPEDVELTIGSD</sequence>
<keyword evidence="3" id="KW-1185">Reference proteome</keyword>
<dbReference type="AlphaFoldDB" id="U3A2Q8"/>
<dbReference type="Proteomes" id="UP000016986">
    <property type="component" value="Unassembled WGS sequence"/>
</dbReference>
<dbReference type="InterPro" id="IPR058858">
    <property type="entry name" value="HacaP"/>
</dbReference>
<dbReference type="EMBL" id="BATA01000011">
    <property type="protein sequence ID" value="GAD51924.1"/>
    <property type="molecule type" value="Genomic_DNA"/>
</dbReference>
<evidence type="ECO:0000313" key="3">
    <source>
        <dbReference type="Proteomes" id="UP000016986"/>
    </source>
</evidence>
<reference evidence="2 3" key="1">
    <citation type="submission" date="2013-09" db="EMBL/GenBank/DDBJ databases">
        <title>Whole genome sequencing of Halarchaeum acidiphilum strain MH1-52-1.</title>
        <authorList>
            <person name="Shimane Y."/>
            <person name="Minegishi H."/>
            <person name="Nishi S."/>
            <person name="Echigo A."/>
            <person name="Shuto A."/>
            <person name="Konishi M."/>
            <person name="Ito T."/>
            <person name="Ohkuma M."/>
            <person name="Ohta Y."/>
            <person name="Nagano Y."/>
            <person name="Tsubouchi T."/>
            <person name="Mori K."/>
            <person name="Usui K."/>
            <person name="Kamekura M."/>
            <person name="Usami R."/>
            <person name="Takaki Y."/>
            <person name="Hatada Y."/>
        </authorList>
    </citation>
    <scope>NUCLEOTIDE SEQUENCE [LARGE SCALE GENOMIC DNA]</scope>
    <source>
        <strain evidence="2 3">JCM 16109</strain>
    </source>
</reference>
<gene>
    <name evidence="2" type="ORF">MBEHAL_0684</name>
</gene>
<comment type="caution">
    <text evidence="2">The sequence shown here is derived from an EMBL/GenBank/DDBJ whole genome shotgun (WGS) entry which is preliminary data.</text>
</comment>
<proteinExistence type="predicted"/>
<protein>
    <submittedName>
        <fullName evidence="2">Uncharacterized protein</fullName>
    </submittedName>
</protein>